<gene>
    <name evidence="3" type="ORF">L0P57_04860</name>
</gene>
<keyword evidence="4" id="KW-1185">Reference proteome</keyword>
<accession>A0ABS9MIK0</accession>
<feature type="domain" description="Tyr recombinase" evidence="2">
    <location>
        <begin position="159"/>
        <end position="336"/>
    </location>
</feature>
<proteinExistence type="predicted"/>
<evidence type="ECO:0000256" key="1">
    <source>
        <dbReference type="ARBA" id="ARBA00023172"/>
    </source>
</evidence>
<protein>
    <submittedName>
        <fullName evidence="3">Site-specific integrase</fullName>
    </submittedName>
</protein>
<dbReference type="InterPro" id="IPR013762">
    <property type="entry name" value="Integrase-like_cat_sf"/>
</dbReference>
<dbReference type="RefSeq" id="WP_237966563.1">
    <property type="nucleotide sequence ID" value="NZ_JAKNHQ010000004.1"/>
</dbReference>
<organism evidence="3 4">
    <name type="scientific">Anaeromassilibacillus senegalensis</name>
    <dbReference type="NCBI Taxonomy" id="1673717"/>
    <lineage>
        <taxon>Bacteria</taxon>
        <taxon>Bacillati</taxon>
        <taxon>Bacillota</taxon>
        <taxon>Clostridia</taxon>
        <taxon>Eubacteriales</taxon>
        <taxon>Acutalibacteraceae</taxon>
        <taxon>Anaeromassilibacillus</taxon>
    </lineage>
</organism>
<comment type="caution">
    <text evidence="3">The sequence shown here is derived from an EMBL/GenBank/DDBJ whole genome shotgun (WGS) entry which is preliminary data.</text>
</comment>
<name>A0ABS9MIK0_9FIRM</name>
<dbReference type="EMBL" id="JAKNHQ010000004">
    <property type="protein sequence ID" value="MCG4610259.1"/>
    <property type="molecule type" value="Genomic_DNA"/>
</dbReference>
<dbReference type="Gene3D" id="1.10.443.10">
    <property type="entry name" value="Intergrase catalytic core"/>
    <property type="match status" value="1"/>
</dbReference>
<dbReference type="Proteomes" id="UP001298681">
    <property type="component" value="Unassembled WGS sequence"/>
</dbReference>
<sequence length="348" mass="39974">MAKAKKLPSGNWRVLVYIGNDRNGKRQYKSFTESTKKEAEYAAAEYVLNRRRENQAENLSFQKASDRYIESKSNLLSPATLRGYRIMQRNAYPLLLDQPIGKLAVNDLIQRQMNENAAIYSAKSLKNQFGFITAVMRYFKYNIDSKDVTLKPPEDHSIPVPTKRDVELIVKILQQTPEIECQALLALTCSLRQSEIAAITPFDVNGRVVRVHGARVPDETNKLVYKETNKSKAGTRNVIMPDYLAAKMARRCLKVKEGWLFDTTPGQVLYRFKKLLKSNKMPLYTIHSLRHCFAAIMHAQHVPDKYVMEMGGWSSDNVLKKVYQYTFEEEAAEAKKEANNYFDSLLKK</sequence>
<dbReference type="SUPFAM" id="SSF56349">
    <property type="entry name" value="DNA breaking-rejoining enzymes"/>
    <property type="match status" value="1"/>
</dbReference>
<dbReference type="InterPro" id="IPR002104">
    <property type="entry name" value="Integrase_catalytic"/>
</dbReference>
<reference evidence="3 4" key="1">
    <citation type="submission" date="2022-01" db="EMBL/GenBank/DDBJ databases">
        <title>Collection of gut derived symbiotic bacterial strains cultured from healthy donors.</title>
        <authorList>
            <person name="Lin H."/>
            <person name="Kohout C."/>
            <person name="Waligurski E."/>
            <person name="Pamer E.G."/>
        </authorList>
    </citation>
    <scope>NUCLEOTIDE SEQUENCE [LARGE SCALE GENOMIC DNA]</scope>
    <source>
        <strain evidence="3 4">DFI.7.58</strain>
    </source>
</reference>
<dbReference type="InterPro" id="IPR011010">
    <property type="entry name" value="DNA_brk_join_enz"/>
</dbReference>
<dbReference type="PROSITE" id="PS51898">
    <property type="entry name" value="TYR_RECOMBINASE"/>
    <property type="match status" value="1"/>
</dbReference>
<keyword evidence="1" id="KW-0233">DNA recombination</keyword>
<evidence type="ECO:0000313" key="4">
    <source>
        <dbReference type="Proteomes" id="UP001298681"/>
    </source>
</evidence>
<dbReference type="CDD" id="cd01189">
    <property type="entry name" value="INT_ICEBs1_C_like"/>
    <property type="match status" value="1"/>
</dbReference>
<evidence type="ECO:0000313" key="3">
    <source>
        <dbReference type="EMBL" id="MCG4610259.1"/>
    </source>
</evidence>
<evidence type="ECO:0000259" key="2">
    <source>
        <dbReference type="PROSITE" id="PS51898"/>
    </source>
</evidence>
<dbReference type="Pfam" id="PF00589">
    <property type="entry name" value="Phage_integrase"/>
    <property type="match status" value="1"/>
</dbReference>